<dbReference type="Gene3D" id="3.90.740.10">
    <property type="entry name" value="Valyl/Leucyl/Isoleucyl-tRNA synthetase, editing domain"/>
    <property type="match status" value="1"/>
</dbReference>
<keyword evidence="7 9" id="KW-0030">Aminoacyl-tRNA synthetase</keyword>
<dbReference type="Pfam" id="PF24810">
    <property type="entry name" value="RBD_LARS1"/>
    <property type="match status" value="1"/>
</dbReference>
<reference evidence="14 15" key="1">
    <citation type="submission" date="2019-08" db="EMBL/GenBank/DDBJ databases">
        <title>Whole genome of Aphis craccivora.</title>
        <authorList>
            <person name="Voronova N.V."/>
            <person name="Shulinski R.S."/>
            <person name="Bandarenka Y.V."/>
            <person name="Zhorov D.G."/>
            <person name="Warner D."/>
        </authorList>
    </citation>
    <scope>NUCLEOTIDE SEQUENCE [LARGE SCALE GENOMIC DNA]</scope>
    <source>
        <strain evidence="14">180601</strain>
        <tissue evidence="14">Whole Body</tissue>
    </source>
</reference>
<dbReference type="InterPro" id="IPR055416">
    <property type="entry name" value="RBD_LARS1"/>
</dbReference>
<keyword evidence="6 9" id="KW-0648">Protein biosynthesis</keyword>
<dbReference type="Pfam" id="PF08264">
    <property type="entry name" value="Anticodon_1"/>
    <property type="match status" value="1"/>
</dbReference>
<proteinExistence type="inferred from homology"/>
<keyword evidence="3 9" id="KW-0436">Ligase</keyword>
<evidence type="ECO:0000259" key="11">
    <source>
        <dbReference type="Pfam" id="PF08264"/>
    </source>
</evidence>
<dbReference type="Pfam" id="PF22947">
    <property type="entry name" value="ULD_3"/>
    <property type="match status" value="1"/>
</dbReference>
<comment type="caution">
    <text evidence="14">The sequence shown here is derived from an EMBL/GenBank/DDBJ whole genome shotgun (WGS) entry which is preliminary data.</text>
</comment>
<protein>
    <recommendedName>
        <fullName evidence="2">leucine--tRNA ligase</fullName>
        <ecNumber evidence="2">6.1.1.4</ecNumber>
    </recommendedName>
    <alternativeName>
        <fullName evidence="8">Leucyl-tRNA synthetase</fullName>
    </alternativeName>
</protein>
<evidence type="ECO:0000313" key="15">
    <source>
        <dbReference type="Proteomes" id="UP000478052"/>
    </source>
</evidence>
<feature type="domain" description="Leucine--tRNA ligase RagD-binding" evidence="13">
    <location>
        <begin position="961"/>
        <end position="1033"/>
    </location>
</feature>
<dbReference type="InterPro" id="IPR054509">
    <property type="entry name" value="LARS1_ULD"/>
</dbReference>
<keyword evidence="15" id="KW-1185">Reference proteome</keyword>
<dbReference type="OrthoDB" id="10249672at2759"/>
<dbReference type="AlphaFoldDB" id="A0A6G0YSF6"/>
<dbReference type="InterPro" id="IPR004493">
    <property type="entry name" value="Leu-tRNA-synth_Ia_arc/euk"/>
</dbReference>
<keyword evidence="5 9" id="KW-0067">ATP-binding</keyword>
<dbReference type="Gene3D" id="1.10.730.10">
    <property type="entry name" value="Isoleucyl-tRNA Synthetase, Domain 1"/>
    <property type="match status" value="1"/>
</dbReference>
<feature type="domain" description="Aminoacyl-tRNA synthetase class Ia" evidence="10">
    <location>
        <begin position="24"/>
        <end position="107"/>
    </location>
</feature>
<dbReference type="FunFam" id="3.40.50.620:FF:000326">
    <property type="entry name" value="Leucine--tRNA ligase, cytoplasmic"/>
    <property type="match status" value="1"/>
</dbReference>
<dbReference type="FunFam" id="3.90.740.10:FF:000001">
    <property type="entry name" value="Leucine--tRNA ligase, cytoplasmic"/>
    <property type="match status" value="1"/>
</dbReference>
<feature type="domain" description="Leucine--tRNA ligase ubiquitin-like" evidence="12">
    <location>
        <begin position="1089"/>
        <end position="1199"/>
    </location>
</feature>
<dbReference type="InterPro" id="IPR014729">
    <property type="entry name" value="Rossmann-like_a/b/a_fold"/>
</dbReference>
<accession>A0A6G0YSF6</accession>
<evidence type="ECO:0000256" key="2">
    <source>
        <dbReference type="ARBA" id="ARBA00013164"/>
    </source>
</evidence>
<dbReference type="InterPro" id="IPR001412">
    <property type="entry name" value="aa-tRNA-synth_I_CS"/>
</dbReference>
<dbReference type="GO" id="GO:0005524">
    <property type="term" value="F:ATP binding"/>
    <property type="evidence" value="ECO:0007669"/>
    <property type="project" value="UniProtKB-KW"/>
</dbReference>
<dbReference type="PANTHER" id="PTHR45794:SF1">
    <property type="entry name" value="LEUCINE--TRNA LIGASE, CYTOPLASMIC"/>
    <property type="match status" value="1"/>
</dbReference>
<dbReference type="SUPFAM" id="SSF50677">
    <property type="entry name" value="ValRS/IleRS/LeuRS editing domain"/>
    <property type="match status" value="1"/>
</dbReference>
<comment type="similarity">
    <text evidence="1 9">Belongs to the class-I aminoacyl-tRNA synthetase family.</text>
</comment>
<evidence type="ECO:0000256" key="9">
    <source>
        <dbReference type="RuleBase" id="RU363035"/>
    </source>
</evidence>
<gene>
    <name evidence="14" type="ORF">FWK35_00006509</name>
</gene>
<dbReference type="PROSITE" id="PS00178">
    <property type="entry name" value="AA_TRNA_LIGASE_I"/>
    <property type="match status" value="1"/>
</dbReference>
<dbReference type="InterPro" id="IPR009080">
    <property type="entry name" value="tRNAsynth_Ia_anticodon-bd"/>
</dbReference>
<evidence type="ECO:0000256" key="8">
    <source>
        <dbReference type="ARBA" id="ARBA00030520"/>
    </source>
</evidence>
<evidence type="ECO:0000259" key="13">
    <source>
        <dbReference type="Pfam" id="PF24810"/>
    </source>
</evidence>
<dbReference type="GO" id="GO:0002161">
    <property type="term" value="F:aminoacyl-tRNA deacylase activity"/>
    <property type="evidence" value="ECO:0007669"/>
    <property type="project" value="InterPro"/>
</dbReference>
<dbReference type="NCBIfam" id="TIGR00395">
    <property type="entry name" value="leuS_arch"/>
    <property type="match status" value="1"/>
</dbReference>
<evidence type="ECO:0000256" key="5">
    <source>
        <dbReference type="ARBA" id="ARBA00022840"/>
    </source>
</evidence>
<dbReference type="Gene3D" id="3.40.50.620">
    <property type="entry name" value="HUPs"/>
    <property type="match status" value="1"/>
</dbReference>
<dbReference type="PANTHER" id="PTHR45794">
    <property type="entry name" value="LEUCYL-TRNA SYNTHETASE"/>
    <property type="match status" value="1"/>
</dbReference>
<evidence type="ECO:0000259" key="10">
    <source>
        <dbReference type="Pfam" id="PF00133"/>
    </source>
</evidence>
<dbReference type="InterPro" id="IPR009008">
    <property type="entry name" value="Val/Leu/Ile-tRNA-synth_edit"/>
</dbReference>
<evidence type="ECO:0000313" key="14">
    <source>
        <dbReference type="EMBL" id="KAF0760631.1"/>
    </source>
</evidence>
<evidence type="ECO:0000256" key="4">
    <source>
        <dbReference type="ARBA" id="ARBA00022741"/>
    </source>
</evidence>
<dbReference type="CDD" id="cd07959">
    <property type="entry name" value="Anticodon_Ia_Leu_AEc"/>
    <property type="match status" value="1"/>
</dbReference>
<evidence type="ECO:0000256" key="7">
    <source>
        <dbReference type="ARBA" id="ARBA00023146"/>
    </source>
</evidence>
<dbReference type="GO" id="GO:0006429">
    <property type="term" value="P:leucyl-tRNA aminoacylation"/>
    <property type="evidence" value="ECO:0007669"/>
    <property type="project" value="InterPro"/>
</dbReference>
<evidence type="ECO:0000256" key="1">
    <source>
        <dbReference type="ARBA" id="ARBA00005594"/>
    </source>
</evidence>
<name>A0A6G0YSF6_APHCR</name>
<dbReference type="EMBL" id="VUJU01002620">
    <property type="protein sequence ID" value="KAF0760631.1"/>
    <property type="molecule type" value="Genomic_DNA"/>
</dbReference>
<dbReference type="EC" id="6.1.1.4" evidence="2"/>
<sequence length="1200" mass="138326">MTETRKGTVKVEYLRQIEKEIQCQWHEQKLHENNAPPSTNTKRNGDDKYLATFPFPYMNGRLHLGHTFSLSKCEFAVRYQRLKGKQVLFPFGFHCTGMPIKACADKLKWEIQTFGCPPCFPDSDDEEIEIEINTDIIKDKSKGKKSKAIAKGSKAKYQWQIMKSLGFEDDEQIRSFEDPLTWLNYFPPLAVKDLKSIGIHVDWRRTFITTNENPFFDSFVRWQFLRLRDNNKIKFGKRYTVFSPKDNQPCMDHDRAKGEGVGPQEYTLIKMKLVQPYPEKLKFTKKSLKNKPVFLVAATLRPETMYGQTNCWVHPDLEYVAFKLKDENIFVCSERAAKNMSYQGFTTKNGEYEIITKLKGQDILGAKLNAPLSFNDIIYTLPMLSIKPDKGTGVVTSVPSDSPDDYAALTDLKKKPAFREKYYITDEMVLPFEPIPIIEIPDFGNLCAVTVYNELKIQSQNDKDKLQIAKEKVYLKAFYEGVLIVGEFKGQKVQDVKKALQKKLTDSKEAVIYYEPEKTIMSRSGDECVIALCDQWYLDYGESEWKAAAELALKNMNTYHEEVRKNFTSCLNWLHEYACSRTYGLGTKLPWDEYWLIESLSDSTIYMAYYTVAHFLQEGTFKGENGNSYNIKPEEMTPEVWDYIFLDNKSYPKQCKINKKYLDIMKNEFEYWYPVDLRCSGKDLIQNHLTFFIYNHCAIWAKRPDLWPKSIRANGHLLLNSAKMSKSDGNFMTLEEAVNKFSADGMRFCLADAGDAIEDANFVENMADAGILRLYTFIEWVKEVLASEATLRNGPTDSFTDTINCSSKIFLSSEINLKIQQTGEYYEKLLFKEALRTGFFELQAARDRYRELCGNPELGGECMHKDLILHFIKIQTILLAPICPHVSEHVYQLLGNKDSVVKASWPQANEVDHKLLQSGEYLMEAAHSFRLQQKNILNIGAKKNPAKAKVVEKPTKAIAWVAKTFPPWQTTILETMKQLYSENGNILPDNKAISSALGKKDSLKKYMKRAMPFAQMVKEKLIKVGDSAFNIKLDFDEKRVLEVNRTYLENTLDLEHFEIKYSDSNEAPENIRNECCPGEPYITFLPPDSSLNLLIVNPQPQKAFFKRELAVYDGDTVDKLIKRLKKVDLKLTSNKISLWRYKDPVLGPRLIPNYCQPTENSIMMTSETKFFIDTEKKIIGYVDSQLKKQPLGDGIIYLVQ</sequence>
<dbReference type="InterPro" id="IPR013155">
    <property type="entry name" value="M/V/L/I-tRNA-synth_anticd-bd"/>
</dbReference>
<dbReference type="GO" id="GO:0004823">
    <property type="term" value="F:leucine-tRNA ligase activity"/>
    <property type="evidence" value="ECO:0007669"/>
    <property type="project" value="UniProtKB-EC"/>
</dbReference>
<organism evidence="14 15">
    <name type="scientific">Aphis craccivora</name>
    <name type="common">Cowpea aphid</name>
    <dbReference type="NCBI Taxonomy" id="307492"/>
    <lineage>
        <taxon>Eukaryota</taxon>
        <taxon>Metazoa</taxon>
        <taxon>Ecdysozoa</taxon>
        <taxon>Arthropoda</taxon>
        <taxon>Hexapoda</taxon>
        <taxon>Insecta</taxon>
        <taxon>Pterygota</taxon>
        <taxon>Neoptera</taxon>
        <taxon>Paraneoptera</taxon>
        <taxon>Hemiptera</taxon>
        <taxon>Sternorrhyncha</taxon>
        <taxon>Aphidomorpha</taxon>
        <taxon>Aphidoidea</taxon>
        <taxon>Aphididae</taxon>
        <taxon>Aphidini</taxon>
        <taxon>Aphis</taxon>
        <taxon>Aphis</taxon>
    </lineage>
</organism>
<evidence type="ECO:0000259" key="12">
    <source>
        <dbReference type="Pfam" id="PF22947"/>
    </source>
</evidence>
<dbReference type="SUPFAM" id="SSF52374">
    <property type="entry name" value="Nucleotidylyl transferase"/>
    <property type="match status" value="1"/>
</dbReference>
<feature type="domain" description="Methionyl/Valyl/Leucyl/Isoleucyl-tRNA synthetase anticodon-binding" evidence="11">
    <location>
        <begin position="812"/>
        <end position="944"/>
    </location>
</feature>
<dbReference type="InterPro" id="IPR002300">
    <property type="entry name" value="aa-tRNA-synth_Ia"/>
</dbReference>
<evidence type="ECO:0000256" key="3">
    <source>
        <dbReference type="ARBA" id="ARBA00022598"/>
    </source>
</evidence>
<dbReference type="SUPFAM" id="SSF47323">
    <property type="entry name" value="Anticodon-binding domain of a subclass of class I aminoacyl-tRNA synthetases"/>
    <property type="match status" value="1"/>
</dbReference>
<keyword evidence="4 9" id="KW-0547">Nucleotide-binding</keyword>
<feature type="domain" description="Aminoacyl-tRNA synthetase class Ia" evidence="10">
    <location>
        <begin position="191"/>
        <end position="761"/>
    </location>
</feature>
<dbReference type="Pfam" id="PF00133">
    <property type="entry name" value="tRNA-synt_1"/>
    <property type="match status" value="2"/>
</dbReference>
<evidence type="ECO:0000256" key="6">
    <source>
        <dbReference type="ARBA" id="ARBA00022917"/>
    </source>
</evidence>
<dbReference type="Proteomes" id="UP000478052">
    <property type="component" value="Unassembled WGS sequence"/>
</dbReference>
<dbReference type="NCBIfam" id="NF008957">
    <property type="entry name" value="PRK12300.1"/>
    <property type="match status" value="1"/>
</dbReference>